<evidence type="ECO:0000313" key="2">
    <source>
        <dbReference type="EMBL" id="KIK74084.1"/>
    </source>
</evidence>
<reference evidence="3" key="2">
    <citation type="submission" date="2015-01" db="EMBL/GenBank/DDBJ databases">
        <title>Evolutionary Origins and Diversification of the Mycorrhizal Mutualists.</title>
        <authorList>
            <consortium name="DOE Joint Genome Institute"/>
            <consortium name="Mycorrhizal Genomics Consortium"/>
            <person name="Kohler A."/>
            <person name="Kuo A."/>
            <person name="Nagy L.G."/>
            <person name="Floudas D."/>
            <person name="Copeland A."/>
            <person name="Barry K.W."/>
            <person name="Cichocki N."/>
            <person name="Veneault-Fourrey C."/>
            <person name="LaButti K."/>
            <person name="Lindquist E.A."/>
            <person name="Lipzen A."/>
            <person name="Lundell T."/>
            <person name="Morin E."/>
            <person name="Murat C."/>
            <person name="Riley R."/>
            <person name="Ohm R."/>
            <person name="Sun H."/>
            <person name="Tunlid A."/>
            <person name="Henrissat B."/>
            <person name="Grigoriev I.V."/>
            <person name="Hibbett D.S."/>
            <person name="Martin F."/>
        </authorList>
    </citation>
    <scope>NUCLEOTIDE SEQUENCE [LARGE SCALE GENOMIC DNA]</scope>
    <source>
        <strain evidence="3">Ve08.2h10</strain>
    </source>
</reference>
<dbReference type="InParanoid" id="A0A0D0D2G0"/>
<dbReference type="HOGENOM" id="CLU_2441523_0_0_1"/>
<accession>A0A0D0D2G0</accession>
<reference evidence="2 3" key="1">
    <citation type="submission" date="2014-04" db="EMBL/GenBank/DDBJ databases">
        <authorList>
            <consortium name="DOE Joint Genome Institute"/>
            <person name="Kuo A."/>
            <person name="Kohler A."/>
            <person name="Jargeat P."/>
            <person name="Nagy L.G."/>
            <person name="Floudas D."/>
            <person name="Copeland A."/>
            <person name="Barry K.W."/>
            <person name="Cichocki N."/>
            <person name="Veneault-Fourrey C."/>
            <person name="LaButti K."/>
            <person name="Lindquist E.A."/>
            <person name="Lipzen A."/>
            <person name="Lundell T."/>
            <person name="Morin E."/>
            <person name="Murat C."/>
            <person name="Sun H."/>
            <person name="Tunlid A."/>
            <person name="Henrissat B."/>
            <person name="Grigoriev I.V."/>
            <person name="Hibbett D.S."/>
            <person name="Martin F."/>
            <person name="Nordberg H.P."/>
            <person name="Cantor M.N."/>
            <person name="Hua S.X."/>
        </authorList>
    </citation>
    <scope>NUCLEOTIDE SEQUENCE [LARGE SCALE GENOMIC DNA]</scope>
    <source>
        <strain evidence="2 3">Ve08.2h10</strain>
    </source>
</reference>
<evidence type="ECO:0000256" key="1">
    <source>
        <dbReference type="SAM" id="MobiDB-lite"/>
    </source>
</evidence>
<dbReference type="EMBL" id="KN829177">
    <property type="protein sequence ID" value="KIK74084.1"/>
    <property type="molecule type" value="Genomic_DNA"/>
</dbReference>
<gene>
    <name evidence="2" type="ORF">PAXRUDRAFT_20226</name>
</gene>
<feature type="region of interest" description="Disordered" evidence="1">
    <location>
        <begin position="1"/>
        <end position="28"/>
    </location>
</feature>
<keyword evidence="3" id="KW-1185">Reference proteome</keyword>
<evidence type="ECO:0000313" key="3">
    <source>
        <dbReference type="Proteomes" id="UP000054538"/>
    </source>
</evidence>
<organism evidence="2 3">
    <name type="scientific">Paxillus rubicundulus Ve08.2h10</name>
    <dbReference type="NCBI Taxonomy" id="930991"/>
    <lineage>
        <taxon>Eukaryota</taxon>
        <taxon>Fungi</taxon>
        <taxon>Dikarya</taxon>
        <taxon>Basidiomycota</taxon>
        <taxon>Agaricomycotina</taxon>
        <taxon>Agaricomycetes</taxon>
        <taxon>Agaricomycetidae</taxon>
        <taxon>Boletales</taxon>
        <taxon>Paxilineae</taxon>
        <taxon>Paxillaceae</taxon>
        <taxon>Paxillus</taxon>
    </lineage>
</organism>
<proteinExistence type="predicted"/>
<protein>
    <submittedName>
        <fullName evidence="2">Uncharacterized protein</fullName>
    </submittedName>
</protein>
<sequence>MLLQPQLHVKVPSTNSPTEPGMPKANHDVCSEMDMDALCGGIEAGLEESQAPEDGEESQQEMDDEGSLTQVAARKPHTQKVSSHIAVQAA</sequence>
<name>A0A0D0D2G0_9AGAM</name>
<feature type="compositionally biased region" description="Acidic residues" evidence="1">
    <location>
        <begin position="50"/>
        <end position="66"/>
    </location>
</feature>
<dbReference type="Proteomes" id="UP000054538">
    <property type="component" value="Unassembled WGS sequence"/>
</dbReference>
<feature type="region of interest" description="Disordered" evidence="1">
    <location>
        <begin position="43"/>
        <end position="90"/>
    </location>
</feature>
<dbReference type="AlphaFoldDB" id="A0A0D0D2G0"/>